<dbReference type="OrthoDB" id="5195204at2"/>
<accession>A0A428Z3X1</accession>
<keyword evidence="1" id="KW-1133">Transmembrane helix</keyword>
<dbReference type="EMBL" id="QHKI01000027">
    <property type="protein sequence ID" value="RSM80898.1"/>
    <property type="molecule type" value="Genomic_DNA"/>
</dbReference>
<evidence type="ECO:0000256" key="1">
    <source>
        <dbReference type="SAM" id="Phobius"/>
    </source>
</evidence>
<sequence>MAKPWPGPFLWLWYTFGGRLPDRYREWVLHDCTTSTWLWRYAARITVKSLPFLIGGYLVSQLLPVPDLPILAALGLGLLLALFFTLTSAEEFREVRLAQHGFSAGIGTHFANRRHMGRRHR</sequence>
<name>A0A428Z3X1_KIBAR</name>
<feature type="transmembrane region" description="Helical" evidence="1">
    <location>
        <begin position="68"/>
        <end position="86"/>
    </location>
</feature>
<evidence type="ECO:0000313" key="3">
    <source>
        <dbReference type="Proteomes" id="UP000287547"/>
    </source>
</evidence>
<dbReference type="RefSeq" id="WP_037273698.1">
    <property type="nucleotide sequence ID" value="NZ_QHKI01000027.1"/>
</dbReference>
<keyword evidence="1" id="KW-0812">Transmembrane</keyword>
<organism evidence="2 3">
    <name type="scientific">Kibdelosporangium aridum</name>
    <dbReference type="NCBI Taxonomy" id="2030"/>
    <lineage>
        <taxon>Bacteria</taxon>
        <taxon>Bacillati</taxon>
        <taxon>Actinomycetota</taxon>
        <taxon>Actinomycetes</taxon>
        <taxon>Pseudonocardiales</taxon>
        <taxon>Pseudonocardiaceae</taxon>
        <taxon>Kibdelosporangium</taxon>
    </lineage>
</organism>
<protein>
    <recommendedName>
        <fullName evidence="4">DUF5313 domain-containing protein</fullName>
    </recommendedName>
</protein>
<dbReference type="InterPro" id="IPR035197">
    <property type="entry name" value="DUF5313"/>
</dbReference>
<evidence type="ECO:0008006" key="4">
    <source>
        <dbReference type="Google" id="ProtNLM"/>
    </source>
</evidence>
<gene>
    <name evidence="2" type="ORF">DMH04_28715</name>
</gene>
<dbReference type="Proteomes" id="UP000287547">
    <property type="component" value="Unassembled WGS sequence"/>
</dbReference>
<keyword evidence="1" id="KW-0472">Membrane</keyword>
<comment type="caution">
    <text evidence="2">The sequence shown here is derived from an EMBL/GenBank/DDBJ whole genome shotgun (WGS) entry which is preliminary data.</text>
</comment>
<proteinExistence type="predicted"/>
<reference evidence="2 3" key="1">
    <citation type="submission" date="2018-05" db="EMBL/GenBank/DDBJ databases">
        <title>Evolution of GPA BGCs.</title>
        <authorList>
            <person name="Waglechner N."/>
            <person name="Wright G.D."/>
        </authorList>
    </citation>
    <scope>NUCLEOTIDE SEQUENCE [LARGE SCALE GENOMIC DNA]</scope>
    <source>
        <strain evidence="2 3">A82846</strain>
    </source>
</reference>
<dbReference type="AlphaFoldDB" id="A0A428Z3X1"/>
<dbReference type="Pfam" id="PF17240">
    <property type="entry name" value="DUF5313"/>
    <property type="match status" value="1"/>
</dbReference>
<evidence type="ECO:0000313" key="2">
    <source>
        <dbReference type="EMBL" id="RSM80898.1"/>
    </source>
</evidence>